<feature type="signal peptide" evidence="7">
    <location>
        <begin position="1"/>
        <end position="27"/>
    </location>
</feature>
<evidence type="ECO:0000256" key="4">
    <source>
        <dbReference type="ARBA" id="ARBA00023284"/>
    </source>
</evidence>
<dbReference type="InterPro" id="IPR036249">
    <property type="entry name" value="Thioredoxin-like_sf"/>
</dbReference>
<dbReference type="OrthoDB" id="9784896at2"/>
<reference evidence="10" key="1">
    <citation type="journal article" date="2018" name="Front. Microbiol.">
        <title>Genome-Based Analysis Reveals the Taxonomy and Diversity of the Family Idiomarinaceae.</title>
        <authorList>
            <person name="Liu Y."/>
            <person name="Lai Q."/>
            <person name="Shao Z."/>
        </authorList>
    </citation>
    <scope>NUCLEOTIDE SEQUENCE [LARGE SCALE GENOMIC DNA]</scope>
    <source>
        <strain evidence="10">AIS</strain>
    </source>
</reference>
<dbReference type="Pfam" id="PF01323">
    <property type="entry name" value="DSBA"/>
    <property type="match status" value="1"/>
</dbReference>
<comment type="caution">
    <text evidence="9">The sequence shown here is derived from an EMBL/GenBank/DDBJ whole genome shotgun (WGS) entry which is preliminary data.</text>
</comment>
<dbReference type="PANTHER" id="PTHR35891:SF3">
    <property type="entry name" value="THIOL:DISULFIDE INTERCHANGE PROTEIN DSBL"/>
    <property type="match status" value="1"/>
</dbReference>
<dbReference type="Proteomes" id="UP000286934">
    <property type="component" value="Unassembled WGS sequence"/>
</dbReference>
<dbReference type="InterPro" id="IPR017937">
    <property type="entry name" value="Thioredoxin_CS"/>
</dbReference>
<keyword evidence="5" id="KW-0574">Periplasm</keyword>
<organism evidence="9 10">
    <name type="scientific">Aliidiomarina shirensis</name>
    <dbReference type="NCBI Taxonomy" id="1048642"/>
    <lineage>
        <taxon>Bacteria</taxon>
        <taxon>Pseudomonadati</taxon>
        <taxon>Pseudomonadota</taxon>
        <taxon>Gammaproteobacteria</taxon>
        <taxon>Alteromonadales</taxon>
        <taxon>Idiomarinaceae</taxon>
        <taxon>Aliidiomarina</taxon>
    </lineage>
</organism>
<keyword evidence="2 7" id="KW-0732">Signal</keyword>
<dbReference type="InterPro" id="IPR001853">
    <property type="entry name" value="DSBA-like_thioredoxin_dom"/>
</dbReference>
<evidence type="ECO:0000256" key="5">
    <source>
        <dbReference type="PIRNR" id="PIRNR001488"/>
    </source>
</evidence>
<evidence type="ECO:0000256" key="1">
    <source>
        <dbReference type="ARBA" id="ARBA00005791"/>
    </source>
</evidence>
<comment type="subcellular location">
    <subcellularLocation>
        <location evidence="5">Periplasm</location>
    </subcellularLocation>
</comment>
<protein>
    <recommendedName>
        <fullName evidence="5">Thiol:disulfide interchange protein</fullName>
    </recommendedName>
</protein>
<name>A0A432WT60_9GAMM</name>
<sequence length="231" mass="25518">MTERGLFHTVRTALLAGVAIFAISACGGEAPAPNNTTEGSGANATAESRTFAEGDYFRVLENPVQTDRSEPFIVEYFWAGCPACQRFEPIVLGVKEAFPETPVVRRHAVFNERWALDARIYHAASEVAGRDVGTEMLAFYQSQAPDLPDFSDLSAFFQQQGLDEEAIFELADSPSIVGIMEQTFNEMQSNEIPGVPSVVVNGRYLVKNPLPEDIQNQDDYNQLIDYLLSLD</sequence>
<gene>
    <name evidence="9" type="ORF">CWE13_08770</name>
</gene>
<dbReference type="RefSeq" id="WP_126807797.1">
    <property type="nucleotide sequence ID" value="NZ_PIPP01000003.1"/>
</dbReference>
<evidence type="ECO:0000256" key="3">
    <source>
        <dbReference type="ARBA" id="ARBA00023157"/>
    </source>
</evidence>
<dbReference type="SUPFAM" id="SSF52833">
    <property type="entry name" value="Thioredoxin-like"/>
    <property type="match status" value="1"/>
</dbReference>
<dbReference type="GO" id="GO:0016491">
    <property type="term" value="F:oxidoreductase activity"/>
    <property type="evidence" value="ECO:0007669"/>
    <property type="project" value="InterPro"/>
</dbReference>
<dbReference type="GO" id="GO:0042597">
    <property type="term" value="C:periplasmic space"/>
    <property type="evidence" value="ECO:0007669"/>
    <property type="project" value="UniProtKB-SubCell"/>
</dbReference>
<feature type="disulfide bond" description="Redox-active" evidence="6">
    <location>
        <begin position="81"/>
        <end position="84"/>
    </location>
</feature>
<dbReference type="PROSITE" id="PS51257">
    <property type="entry name" value="PROKAR_LIPOPROTEIN"/>
    <property type="match status" value="1"/>
</dbReference>
<keyword evidence="4" id="KW-0676">Redox-active center</keyword>
<dbReference type="PROSITE" id="PS00194">
    <property type="entry name" value="THIOREDOXIN_1"/>
    <property type="match status" value="1"/>
</dbReference>
<feature type="chain" id="PRO_5019340838" description="Thiol:disulfide interchange protein" evidence="7">
    <location>
        <begin position="28"/>
        <end position="231"/>
    </location>
</feature>
<evidence type="ECO:0000256" key="2">
    <source>
        <dbReference type="ARBA" id="ARBA00022729"/>
    </source>
</evidence>
<keyword evidence="10" id="KW-1185">Reference proteome</keyword>
<dbReference type="InterPro" id="IPR050824">
    <property type="entry name" value="Thiol_disulfide_DsbA"/>
</dbReference>
<evidence type="ECO:0000256" key="6">
    <source>
        <dbReference type="PIRSR" id="PIRSR001488-1"/>
    </source>
</evidence>
<dbReference type="PIRSF" id="PIRSF001488">
    <property type="entry name" value="Tdi_protein"/>
    <property type="match status" value="1"/>
</dbReference>
<dbReference type="Gene3D" id="3.40.30.10">
    <property type="entry name" value="Glutaredoxin"/>
    <property type="match status" value="1"/>
</dbReference>
<accession>A0A432WT60</accession>
<comment type="similarity">
    <text evidence="1">Belongs to the thioredoxin family. DsbA subfamily.</text>
</comment>
<keyword evidence="3 5" id="KW-1015">Disulfide bond</keyword>
<evidence type="ECO:0000313" key="9">
    <source>
        <dbReference type="EMBL" id="RUO36927.1"/>
    </source>
</evidence>
<evidence type="ECO:0000313" key="10">
    <source>
        <dbReference type="Proteomes" id="UP000286934"/>
    </source>
</evidence>
<proteinExistence type="inferred from homology"/>
<evidence type="ECO:0000256" key="7">
    <source>
        <dbReference type="SAM" id="SignalP"/>
    </source>
</evidence>
<feature type="domain" description="DSBA-like thioredoxin" evidence="8">
    <location>
        <begin position="118"/>
        <end position="209"/>
    </location>
</feature>
<evidence type="ECO:0000259" key="8">
    <source>
        <dbReference type="Pfam" id="PF01323"/>
    </source>
</evidence>
<dbReference type="EMBL" id="PIPP01000003">
    <property type="protein sequence ID" value="RUO36927.1"/>
    <property type="molecule type" value="Genomic_DNA"/>
</dbReference>
<dbReference type="AlphaFoldDB" id="A0A432WT60"/>
<dbReference type="InterPro" id="IPR023205">
    <property type="entry name" value="DsbA/DsbL"/>
</dbReference>
<dbReference type="PANTHER" id="PTHR35891">
    <property type="entry name" value="THIOL:DISULFIDE INTERCHANGE PROTEIN DSBA"/>
    <property type="match status" value="1"/>
</dbReference>